<comment type="caution">
    <text evidence="1">The sequence shown here is derived from an EMBL/GenBank/DDBJ whole genome shotgun (WGS) entry which is preliminary data.</text>
</comment>
<organism evidence="1 2">
    <name type="scientific">Fluviicola chungangensis</name>
    <dbReference type="NCBI Taxonomy" id="2597671"/>
    <lineage>
        <taxon>Bacteria</taxon>
        <taxon>Pseudomonadati</taxon>
        <taxon>Bacteroidota</taxon>
        <taxon>Flavobacteriia</taxon>
        <taxon>Flavobacteriales</taxon>
        <taxon>Crocinitomicaceae</taxon>
        <taxon>Fluviicola</taxon>
    </lineage>
</organism>
<evidence type="ECO:0000313" key="1">
    <source>
        <dbReference type="EMBL" id="TSJ48205.1"/>
    </source>
</evidence>
<dbReference type="SUPFAM" id="SSF51004">
    <property type="entry name" value="C-terminal (heme d1) domain of cytochrome cd1-nitrite reductase"/>
    <property type="match status" value="1"/>
</dbReference>
<protein>
    <submittedName>
        <fullName evidence="1">YncE family protein</fullName>
    </submittedName>
</protein>
<dbReference type="Proteomes" id="UP000316008">
    <property type="component" value="Unassembled WGS sequence"/>
</dbReference>
<dbReference type="OrthoDB" id="792648at2"/>
<gene>
    <name evidence="1" type="ORF">FO442_03440</name>
</gene>
<proteinExistence type="predicted"/>
<sequence>MRYKILPIVFIAILVFSCKKKKAGEPDAPQTLHHGILVLNEGLFQQNNASMGWFSFSDNSYTGNFFEQKTNRSLGDTGNDMKKYGGKIYVIVNVSSTIEVLDASTGNSITQISMVANGTPKQPRYVAFYGPKAFITCYDGYVDVLDTLSLNITNRIPVGANPEGLAISNGKLFVANSGGLNSPNVDSTVSVIDLGNLQEITRITVGKNPGSVQTDLNGDVYVISRGDYASVPSRMHRIDAITNTLVQSFPFDASGISPFNSNFLISYHDFSSGSNQIALFDPNTETIIDPQYIPTSGIQTLYGVQYSDMTNRIYCLDAKNYTVTGQVHVFSPNGVFETSYNVGLNPASILIYE</sequence>
<dbReference type="RefSeq" id="WP_144331740.1">
    <property type="nucleotide sequence ID" value="NZ_VLPL01000001.1"/>
</dbReference>
<dbReference type="EMBL" id="VLPL01000001">
    <property type="protein sequence ID" value="TSJ48205.1"/>
    <property type="molecule type" value="Genomic_DNA"/>
</dbReference>
<dbReference type="InterPro" id="IPR011048">
    <property type="entry name" value="Haem_d1_sf"/>
</dbReference>
<dbReference type="PANTHER" id="PTHR47197">
    <property type="entry name" value="PROTEIN NIRF"/>
    <property type="match status" value="1"/>
</dbReference>
<dbReference type="InterPro" id="IPR031815">
    <property type="entry name" value="DUF5074"/>
</dbReference>
<keyword evidence="2" id="KW-1185">Reference proteome</keyword>
<dbReference type="PANTHER" id="PTHR47197:SF3">
    <property type="entry name" value="DIHYDRO-HEME D1 DEHYDROGENASE"/>
    <property type="match status" value="1"/>
</dbReference>
<dbReference type="Gene3D" id="2.130.10.10">
    <property type="entry name" value="YVTN repeat-like/Quinoprotein amine dehydrogenase"/>
    <property type="match status" value="1"/>
</dbReference>
<reference evidence="1 2" key="1">
    <citation type="submission" date="2019-07" db="EMBL/GenBank/DDBJ databases">
        <authorList>
            <person name="Huq M.A."/>
        </authorList>
    </citation>
    <scope>NUCLEOTIDE SEQUENCE [LARGE SCALE GENOMIC DNA]</scope>
    <source>
        <strain evidence="1 2">MAH-3</strain>
    </source>
</reference>
<dbReference type="InterPro" id="IPR015943">
    <property type="entry name" value="WD40/YVTN_repeat-like_dom_sf"/>
</dbReference>
<dbReference type="Pfam" id="PF16819">
    <property type="entry name" value="DUF5074"/>
    <property type="match status" value="1"/>
</dbReference>
<name>A0A556N7S2_9FLAO</name>
<dbReference type="InterPro" id="IPR051200">
    <property type="entry name" value="Host-pathogen_enzymatic-act"/>
</dbReference>
<dbReference type="PROSITE" id="PS51257">
    <property type="entry name" value="PROKAR_LIPOPROTEIN"/>
    <property type="match status" value="1"/>
</dbReference>
<dbReference type="AlphaFoldDB" id="A0A556N7S2"/>
<evidence type="ECO:0000313" key="2">
    <source>
        <dbReference type="Proteomes" id="UP000316008"/>
    </source>
</evidence>
<accession>A0A556N7S2</accession>